<evidence type="ECO:0000313" key="2">
    <source>
        <dbReference type="Proteomes" id="UP001062846"/>
    </source>
</evidence>
<proteinExistence type="predicted"/>
<comment type="caution">
    <text evidence="1">The sequence shown here is derived from an EMBL/GenBank/DDBJ whole genome shotgun (WGS) entry which is preliminary data.</text>
</comment>
<name>A0ACC0NDN8_RHOML</name>
<protein>
    <submittedName>
        <fullName evidence="1">Uncharacterized protein</fullName>
    </submittedName>
</protein>
<keyword evidence="2" id="KW-1185">Reference proteome</keyword>
<gene>
    <name evidence="1" type="ORF">RHMOL_Rhmol06G0177100</name>
</gene>
<evidence type="ECO:0000313" key="1">
    <source>
        <dbReference type="EMBL" id="KAI8551320.1"/>
    </source>
</evidence>
<accession>A0ACC0NDN8</accession>
<dbReference type="EMBL" id="CM046393">
    <property type="protein sequence ID" value="KAI8551320.1"/>
    <property type="molecule type" value="Genomic_DNA"/>
</dbReference>
<dbReference type="Proteomes" id="UP001062846">
    <property type="component" value="Chromosome 6"/>
</dbReference>
<sequence length="113" mass="13019">MTVFDGSHRAQFQRFIPTPNADFSLHLCCIWIQELWQGFPSYDVYGSPIDSPAVTDFVVRERNAIRRDCFRLIVLNCSIAFGLVSVLFQNISDKSLQLIADNYQQLECLNLTR</sequence>
<organism evidence="1 2">
    <name type="scientific">Rhododendron molle</name>
    <name type="common">Chinese azalea</name>
    <name type="synonym">Azalea mollis</name>
    <dbReference type="NCBI Taxonomy" id="49168"/>
    <lineage>
        <taxon>Eukaryota</taxon>
        <taxon>Viridiplantae</taxon>
        <taxon>Streptophyta</taxon>
        <taxon>Embryophyta</taxon>
        <taxon>Tracheophyta</taxon>
        <taxon>Spermatophyta</taxon>
        <taxon>Magnoliopsida</taxon>
        <taxon>eudicotyledons</taxon>
        <taxon>Gunneridae</taxon>
        <taxon>Pentapetalae</taxon>
        <taxon>asterids</taxon>
        <taxon>Ericales</taxon>
        <taxon>Ericaceae</taxon>
        <taxon>Ericoideae</taxon>
        <taxon>Rhodoreae</taxon>
        <taxon>Rhododendron</taxon>
    </lineage>
</organism>
<reference evidence="1" key="1">
    <citation type="submission" date="2022-02" db="EMBL/GenBank/DDBJ databases">
        <title>Plant Genome Project.</title>
        <authorList>
            <person name="Zhang R.-G."/>
        </authorList>
    </citation>
    <scope>NUCLEOTIDE SEQUENCE</scope>
    <source>
        <strain evidence="1">AT1</strain>
    </source>
</reference>